<reference evidence="2 3" key="1">
    <citation type="submission" date="2021-07" db="EMBL/GenBank/DDBJ databases">
        <title>The Aristolochia fimbriata genome: insights into angiosperm evolution, floral development and chemical biosynthesis.</title>
        <authorList>
            <person name="Jiao Y."/>
        </authorList>
    </citation>
    <scope>NUCLEOTIDE SEQUENCE [LARGE SCALE GENOMIC DNA]</scope>
    <source>
        <strain evidence="2">IBCAS-2021</strain>
        <tissue evidence="2">Leaf</tissue>
    </source>
</reference>
<dbReference type="EMBL" id="JAINDJ010000002">
    <property type="protein sequence ID" value="KAG9458088.1"/>
    <property type="molecule type" value="Genomic_DNA"/>
</dbReference>
<sequence length="177" mass="19596">MAGQSSTTSFTEKLLAIAISLLAIISPCFIDRKPASDEEETSDGPVVVPFYVLPLLLVTLIVAINLSRYLDCRFGSCCNYSDMPEKNPVLSQSYYSTEFYFERVLVPMYQISQGRPLTVSTLMELATKCPYESQLASPSFKIFISVHPVLTISLSRSVLQQAPIPGRQNNKSTIANN</sequence>
<evidence type="ECO:0000256" key="1">
    <source>
        <dbReference type="SAM" id="Phobius"/>
    </source>
</evidence>
<name>A0AAV7FES2_ARIFI</name>
<keyword evidence="1" id="KW-0812">Transmembrane</keyword>
<dbReference type="AlphaFoldDB" id="A0AAV7FES2"/>
<protein>
    <submittedName>
        <fullName evidence="2">Uncharacterized protein</fullName>
    </submittedName>
</protein>
<dbReference type="PANTHER" id="PTHR35758">
    <property type="entry name" value="TRANSMEMBRANE PROTEIN"/>
    <property type="match status" value="1"/>
</dbReference>
<organism evidence="2 3">
    <name type="scientific">Aristolochia fimbriata</name>
    <name type="common">White veined hardy Dutchman's pipe vine</name>
    <dbReference type="NCBI Taxonomy" id="158543"/>
    <lineage>
        <taxon>Eukaryota</taxon>
        <taxon>Viridiplantae</taxon>
        <taxon>Streptophyta</taxon>
        <taxon>Embryophyta</taxon>
        <taxon>Tracheophyta</taxon>
        <taxon>Spermatophyta</taxon>
        <taxon>Magnoliopsida</taxon>
        <taxon>Magnoliidae</taxon>
        <taxon>Piperales</taxon>
        <taxon>Aristolochiaceae</taxon>
        <taxon>Aristolochia</taxon>
    </lineage>
</organism>
<evidence type="ECO:0000313" key="3">
    <source>
        <dbReference type="Proteomes" id="UP000825729"/>
    </source>
</evidence>
<accession>A0AAV7FES2</accession>
<feature type="transmembrane region" description="Helical" evidence="1">
    <location>
        <begin position="46"/>
        <end position="66"/>
    </location>
</feature>
<keyword evidence="1" id="KW-0472">Membrane</keyword>
<proteinExistence type="predicted"/>
<keyword evidence="1" id="KW-1133">Transmembrane helix</keyword>
<evidence type="ECO:0000313" key="2">
    <source>
        <dbReference type="EMBL" id="KAG9458088.1"/>
    </source>
</evidence>
<dbReference type="PANTHER" id="PTHR35758:SF2">
    <property type="entry name" value="TRANSMEMBRANE PROTEIN"/>
    <property type="match status" value="1"/>
</dbReference>
<comment type="caution">
    <text evidence="2">The sequence shown here is derived from an EMBL/GenBank/DDBJ whole genome shotgun (WGS) entry which is preliminary data.</text>
</comment>
<gene>
    <name evidence="2" type="ORF">H6P81_002596</name>
</gene>
<dbReference type="Proteomes" id="UP000825729">
    <property type="component" value="Unassembled WGS sequence"/>
</dbReference>
<keyword evidence="3" id="KW-1185">Reference proteome</keyword>